<reference evidence="2 3" key="1">
    <citation type="submission" date="2018-06" db="EMBL/GenBank/DDBJ databases">
        <title>Genomic Encyclopedia of Archaeal and Bacterial Type Strains, Phase II (KMG-II): from individual species to whole genera.</title>
        <authorList>
            <person name="Goeker M."/>
        </authorList>
    </citation>
    <scope>NUCLEOTIDE SEQUENCE [LARGE SCALE GENOMIC DNA]</scope>
    <source>
        <strain evidence="2 3">DSM 22009</strain>
    </source>
</reference>
<dbReference type="InterPro" id="IPR017497">
    <property type="entry name" value="BchO"/>
</dbReference>
<dbReference type="InterPro" id="IPR050266">
    <property type="entry name" value="AB_hydrolase_sf"/>
</dbReference>
<dbReference type="Proteomes" id="UP000248916">
    <property type="component" value="Unassembled WGS sequence"/>
</dbReference>
<feature type="domain" description="AB hydrolase-1" evidence="1">
    <location>
        <begin position="35"/>
        <end position="273"/>
    </location>
</feature>
<dbReference type="EMBL" id="QKZL01000002">
    <property type="protein sequence ID" value="PZX18912.1"/>
    <property type="molecule type" value="Genomic_DNA"/>
</dbReference>
<evidence type="ECO:0000313" key="2">
    <source>
        <dbReference type="EMBL" id="PZX18912.1"/>
    </source>
</evidence>
<dbReference type="OrthoDB" id="9804723at2"/>
<dbReference type="NCBIfam" id="TIGR03056">
    <property type="entry name" value="bchO_mg_che_rel"/>
    <property type="match status" value="1"/>
</dbReference>
<dbReference type="InterPro" id="IPR000073">
    <property type="entry name" value="AB_hydrolase_1"/>
</dbReference>
<gene>
    <name evidence="2" type="ORF">LX81_00605</name>
</gene>
<dbReference type="PANTHER" id="PTHR43798:SF33">
    <property type="entry name" value="HYDROLASE, PUTATIVE (AFU_ORTHOLOGUE AFUA_2G14860)-RELATED"/>
    <property type="match status" value="1"/>
</dbReference>
<sequence>MEWDKDGRDWPNRDASRFVESRPHRWHVQVAGEGPTLLLLHGTGGATHSWRDLLPHLAERFEVVALDLPGHGFTRRGTRHRSGLAPMAADIWTLCDAQGWRPDAIVGHSAGGALAVEMAASRDGRALGAVIGLNAALGGFEGAAGLVFPAMAKALASLRVVPRLVARLPGGERRIEAMLDATGSRIDARGRALYARLLSDPEHIDGALAMMAAWTTRGLPTKLASLDIPVTLMAGTNDRTVPSRVSEAAAARARHGEFLDLGPLGHLAHEERPDLVADEIGARIRI</sequence>
<dbReference type="SUPFAM" id="SSF53474">
    <property type="entry name" value="alpha/beta-Hydrolases"/>
    <property type="match status" value="1"/>
</dbReference>
<evidence type="ECO:0000259" key="1">
    <source>
        <dbReference type="Pfam" id="PF00561"/>
    </source>
</evidence>
<name>A0A2W7P682_9RHOB</name>
<dbReference type="InterPro" id="IPR029058">
    <property type="entry name" value="AB_hydrolase_fold"/>
</dbReference>
<dbReference type="GO" id="GO:0016020">
    <property type="term" value="C:membrane"/>
    <property type="evidence" value="ECO:0007669"/>
    <property type="project" value="TreeGrafter"/>
</dbReference>
<protein>
    <submittedName>
        <fullName evidence="2">Magnesium chelatase accessory protein</fullName>
    </submittedName>
</protein>
<evidence type="ECO:0000313" key="3">
    <source>
        <dbReference type="Proteomes" id="UP000248916"/>
    </source>
</evidence>
<dbReference type="Gene3D" id="3.40.50.1820">
    <property type="entry name" value="alpha/beta hydrolase"/>
    <property type="match status" value="1"/>
</dbReference>
<dbReference type="AlphaFoldDB" id="A0A2W7P682"/>
<organism evidence="2 3">
    <name type="scientific">Palleronia aestuarii</name>
    <dbReference type="NCBI Taxonomy" id="568105"/>
    <lineage>
        <taxon>Bacteria</taxon>
        <taxon>Pseudomonadati</taxon>
        <taxon>Pseudomonadota</taxon>
        <taxon>Alphaproteobacteria</taxon>
        <taxon>Rhodobacterales</taxon>
        <taxon>Roseobacteraceae</taxon>
        <taxon>Palleronia</taxon>
    </lineage>
</organism>
<keyword evidence="3" id="KW-1185">Reference proteome</keyword>
<comment type="caution">
    <text evidence="2">The sequence shown here is derived from an EMBL/GenBank/DDBJ whole genome shotgun (WGS) entry which is preliminary data.</text>
</comment>
<proteinExistence type="predicted"/>
<dbReference type="RefSeq" id="WP_111535805.1">
    <property type="nucleotide sequence ID" value="NZ_QKZL01000002.1"/>
</dbReference>
<dbReference type="PANTHER" id="PTHR43798">
    <property type="entry name" value="MONOACYLGLYCEROL LIPASE"/>
    <property type="match status" value="1"/>
</dbReference>
<accession>A0A2W7P682</accession>
<dbReference type="PRINTS" id="PR00111">
    <property type="entry name" value="ABHYDROLASE"/>
</dbReference>
<dbReference type="Pfam" id="PF00561">
    <property type="entry name" value="Abhydrolase_1"/>
    <property type="match status" value="1"/>
</dbReference>